<feature type="domain" description="GerMN" evidence="2">
    <location>
        <begin position="258"/>
        <end position="341"/>
    </location>
</feature>
<keyword evidence="4" id="KW-1185">Reference proteome</keyword>
<keyword evidence="1" id="KW-0732">Signal</keyword>
<dbReference type="RefSeq" id="WP_181315349.1">
    <property type="nucleotide sequence ID" value="NZ_PYAV01000009.1"/>
</dbReference>
<reference evidence="3 4" key="1">
    <citation type="submission" date="2018-03" db="EMBL/GenBank/DDBJ databases">
        <title>Genomic Encyclopedia of Type Strains, Phase III (KMG-III): the genomes of soil and plant-associated and newly described type strains.</title>
        <authorList>
            <person name="Whitman W."/>
        </authorList>
    </citation>
    <scope>NUCLEOTIDE SEQUENCE [LARGE SCALE GENOMIC DNA]</scope>
    <source>
        <strain evidence="3 4">CGMCC 1.07653</strain>
    </source>
</reference>
<feature type="chain" id="PRO_5015148669" evidence="1">
    <location>
        <begin position="28"/>
        <end position="360"/>
    </location>
</feature>
<gene>
    <name evidence="3" type="ORF">B0H94_10978</name>
</gene>
<comment type="caution">
    <text evidence="3">The sequence shown here is derived from an EMBL/GenBank/DDBJ whole genome shotgun (WGS) entry which is preliminary data.</text>
</comment>
<evidence type="ECO:0000313" key="3">
    <source>
        <dbReference type="EMBL" id="PSL44019.1"/>
    </source>
</evidence>
<proteinExistence type="predicted"/>
<feature type="signal peptide" evidence="1">
    <location>
        <begin position="1"/>
        <end position="27"/>
    </location>
</feature>
<dbReference type="SMART" id="SM00909">
    <property type="entry name" value="Germane"/>
    <property type="match status" value="2"/>
</dbReference>
<organism evidence="3 4">
    <name type="scientific">Salsuginibacillus halophilus</name>
    <dbReference type="NCBI Taxonomy" id="517424"/>
    <lineage>
        <taxon>Bacteria</taxon>
        <taxon>Bacillati</taxon>
        <taxon>Bacillota</taxon>
        <taxon>Bacilli</taxon>
        <taxon>Bacillales</taxon>
        <taxon>Bacillaceae</taxon>
        <taxon>Salsuginibacillus</taxon>
    </lineage>
</organism>
<sequence>MKKQRFRTVVPVTMMATALVVAGCSQATDNAETLDDIDFGEEGTTTWEEGELPEDLASEINIEPSDDDAVEEEEGEEVYVERELYLLDDEDMVVPQTLSLPVEKGVLQQSLEYLVMDGPVTSMLPDGFQPVLPPGTEVLGVNLEEDGTAVADFSEEVTTYPEDREEAVLQAVTWTLTQYEEVDRIQILINGHEQEVMPVAETPVGDGWTREHGINHESAGVLDMHAAESHTLYFARDHRNGTYYVPVTKRMSESEDEFAAIVSGLEEGPSSKSPLYSPLADGVTVAGTPEIDDHTVSVSFESVSDEFNEAAMDALVLTLTELEDVEDVNIEVDEEAVTKEALQHVSEPVSRPSFINKTAF</sequence>
<dbReference type="Proteomes" id="UP000242310">
    <property type="component" value="Unassembled WGS sequence"/>
</dbReference>
<dbReference type="PROSITE" id="PS51257">
    <property type="entry name" value="PROKAR_LIPOPROTEIN"/>
    <property type="match status" value="1"/>
</dbReference>
<evidence type="ECO:0000256" key="1">
    <source>
        <dbReference type="SAM" id="SignalP"/>
    </source>
</evidence>
<evidence type="ECO:0000259" key="2">
    <source>
        <dbReference type="SMART" id="SM00909"/>
    </source>
</evidence>
<dbReference type="EMBL" id="PYAV01000009">
    <property type="protein sequence ID" value="PSL44019.1"/>
    <property type="molecule type" value="Genomic_DNA"/>
</dbReference>
<dbReference type="AlphaFoldDB" id="A0A2P8HCR1"/>
<name>A0A2P8HCR1_9BACI</name>
<feature type="domain" description="GerMN" evidence="2">
    <location>
        <begin position="107"/>
        <end position="198"/>
    </location>
</feature>
<dbReference type="InterPro" id="IPR019606">
    <property type="entry name" value="GerMN"/>
</dbReference>
<evidence type="ECO:0000313" key="4">
    <source>
        <dbReference type="Proteomes" id="UP000242310"/>
    </source>
</evidence>
<protein>
    <submittedName>
        <fullName evidence="3">Germination protein M</fullName>
    </submittedName>
</protein>
<dbReference type="Pfam" id="PF10646">
    <property type="entry name" value="Germane"/>
    <property type="match status" value="2"/>
</dbReference>
<accession>A0A2P8HCR1</accession>